<keyword evidence="1 12" id="KW-0639">Primosome</keyword>
<gene>
    <name evidence="12 14" type="primary">priA</name>
    <name evidence="14" type="ORF">DBW96_01565</name>
</gene>
<evidence type="ECO:0000313" key="14">
    <source>
        <dbReference type="EMBL" id="RCL42089.1"/>
    </source>
</evidence>
<dbReference type="InterPro" id="IPR042115">
    <property type="entry name" value="PriA_3primeBD_sf"/>
</dbReference>
<dbReference type="GO" id="GO:0006302">
    <property type="term" value="P:double-strand break repair"/>
    <property type="evidence" value="ECO:0007669"/>
    <property type="project" value="InterPro"/>
</dbReference>
<evidence type="ECO:0000256" key="3">
    <source>
        <dbReference type="ARBA" id="ARBA00022723"/>
    </source>
</evidence>
<evidence type="ECO:0000313" key="15">
    <source>
        <dbReference type="Proteomes" id="UP000253307"/>
    </source>
</evidence>
<comment type="catalytic activity">
    <reaction evidence="12">
        <text>Couples ATP hydrolysis with the unwinding of duplex DNA by translocating in the 3'-5' direction.</text>
        <dbReference type="EC" id="5.6.2.4"/>
    </reaction>
</comment>
<dbReference type="InterPro" id="IPR041222">
    <property type="entry name" value="PriA_3primeBD"/>
</dbReference>
<evidence type="ECO:0000256" key="11">
    <source>
        <dbReference type="ARBA" id="ARBA00048988"/>
    </source>
</evidence>
<dbReference type="GO" id="GO:0005524">
    <property type="term" value="F:ATP binding"/>
    <property type="evidence" value="ECO:0007669"/>
    <property type="project" value="UniProtKB-UniRule"/>
</dbReference>
<dbReference type="InterPro" id="IPR041236">
    <property type="entry name" value="PriA_C"/>
</dbReference>
<keyword evidence="4 12" id="KW-0547">Nucleotide-binding</keyword>
<keyword evidence="10 12" id="KW-0413">Isomerase</keyword>
<feature type="binding site" evidence="12">
    <location>
        <position position="364"/>
    </location>
    <ligand>
        <name>Zn(2+)</name>
        <dbReference type="ChEBI" id="CHEBI:29105"/>
        <label>1</label>
    </ligand>
</feature>
<feature type="binding site" evidence="12">
    <location>
        <position position="388"/>
    </location>
    <ligand>
        <name>Zn(2+)</name>
        <dbReference type="ChEBI" id="CHEBI:29105"/>
        <label>2</label>
    </ligand>
</feature>
<dbReference type="EMBL" id="QOPE01000007">
    <property type="protein sequence ID" value="RCL42089.1"/>
    <property type="molecule type" value="Genomic_DNA"/>
</dbReference>
<dbReference type="GO" id="GO:0003677">
    <property type="term" value="F:DNA binding"/>
    <property type="evidence" value="ECO:0007669"/>
    <property type="project" value="UniProtKB-UniRule"/>
</dbReference>
<dbReference type="InterPro" id="IPR005259">
    <property type="entry name" value="PriA"/>
</dbReference>
<comment type="similarity">
    <text evidence="12">Belongs to the helicase family. PriA subfamily.</text>
</comment>
<dbReference type="Pfam" id="PF00271">
    <property type="entry name" value="Helicase_C"/>
    <property type="match status" value="1"/>
</dbReference>
<dbReference type="PANTHER" id="PTHR30580">
    <property type="entry name" value="PRIMOSOMAL PROTEIN N"/>
    <property type="match status" value="1"/>
</dbReference>
<comment type="catalytic activity">
    <reaction evidence="11 12">
        <text>ATP + H2O = ADP + phosphate + H(+)</text>
        <dbReference type="Rhea" id="RHEA:13065"/>
        <dbReference type="ChEBI" id="CHEBI:15377"/>
        <dbReference type="ChEBI" id="CHEBI:15378"/>
        <dbReference type="ChEBI" id="CHEBI:30616"/>
        <dbReference type="ChEBI" id="CHEBI:43474"/>
        <dbReference type="ChEBI" id="CHEBI:456216"/>
        <dbReference type="EC" id="5.6.2.4"/>
    </reaction>
</comment>
<evidence type="ECO:0000256" key="7">
    <source>
        <dbReference type="ARBA" id="ARBA00022833"/>
    </source>
</evidence>
<dbReference type="Proteomes" id="UP000253307">
    <property type="component" value="Unassembled WGS sequence"/>
</dbReference>
<feature type="binding site" evidence="12">
    <location>
        <position position="404"/>
    </location>
    <ligand>
        <name>Zn(2+)</name>
        <dbReference type="ChEBI" id="CHEBI:29105"/>
        <label>1</label>
    </ligand>
</feature>
<sequence>MSKFFYNISLPLAVQRTFTYSSDIRLEIGFRVLVDFSNRERIGVVIKNVDKPAFKTLKIKKVFDDFVIFNTNELALLHWISDYYHFPIGQVIDNFMPPYLRKANAVELQNKDLVSEAVPDFNLDLTLHQEKAFLALKQLKGFDPCLLYGVTGSGKTEIYIKLIQEQLKTNQSVLMLIPEISLAPQMVKRLKKIFAESVAYYHSGITNLNRWKVWRDARNGNKKIIIGTRSSVLMPLKNLGLIIVDEEHDHSYKQVEGLSYSARDVAIKRASDLKIPIILGSATPSLSILRQVEDKKFKKTDLLERFNQSSPPKLTFVDINANNLKGGISEIGQKAILDDYASQVLSMVFINRRGFAPEYRCSECDWVARCNNCETNMVFHHEKNRLICHRCDSAYGIPEQCPDCGNSELGGVGYATESISKYLQDNTPIDRGEVYRFDSDTTKKKGALTELLKNINDANQGVIVGTQMLIKGHDFKKLKTVIVMNIDSGLTSINPSALEDLGQQLIQVSGRAGRLDTEAVVLVQTRYPDHPFLKKLKSGTYMPFAMDLLTERKKQSQPPYAYQALLKSSSTVIQKNINFLEAILKNFELPGCDFYGPMPASIFKVRGRYFHYVLLQANKRTVLHNAVNQLEKRIGQLAKSSSVRWKVEIDPLNF</sequence>
<dbReference type="InterPro" id="IPR040498">
    <property type="entry name" value="PriA_CRR"/>
</dbReference>
<evidence type="ECO:0000256" key="5">
    <source>
        <dbReference type="ARBA" id="ARBA00022801"/>
    </source>
</evidence>
<name>A0A368BXM9_9GAMM</name>
<keyword evidence="2 12" id="KW-0235">DNA replication</keyword>
<dbReference type="HAMAP" id="MF_00983">
    <property type="entry name" value="PriA"/>
    <property type="match status" value="1"/>
</dbReference>
<dbReference type="InterPro" id="IPR001650">
    <property type="entry name" value="Helicase_C-like"/>
</dbReference>
<dbReference type="AlphaFoldDB" id="A0A368BXM9"/>
<evidence type="ECO:0000256" key="12">
    <source>
        <dbReference type="HAMAP-Rule" id="MF_00983"/>
    </source>
</evidence>
<evidence type="ECO:0000256" key="10">
    <source>
        <dbReference type="ARBA" id="ARBA00023235"/>
    </source>
</evidence>
<dbReference type="Gene3D" id="3.40.1440.60">
    <property type="entry name" value="PriA, 3(prime) DNA-binding domain"/>
    <property type="match status" value="1"/>
</dbReference>
<organism evidence="14 15">
    <name type="scientific">SAR86 cluster bacterium</name>
    <dbReference type="NCBI Taxonomy" id="2030880"/>
    <lineage>
        <taxon>Bacteria</taxon>
        <taxon>Pseudomonadati</taxon>
        <taxon>Pseudomonadota</taxon>
        <taxon>Gammaproteobacteria</taxon>
        <taxon>SAR86 cluster</taxon>
    </lineage>
</organism>
<dbReference type="GO" id="GO:0006270">
    <property type="term" value="P:DNA replication initiation"/>
    <property type="evidence" value="ECO:0007669"/>
    <property type="project" value="TreeGrafter"/>
</dbReference>
<comment type="function">
    <text evidence="12">Initiates the restart of stalled replication forks, which reloads the replicative helicase on sites other than the origin of replication. Recognizes and binds to abandoned replication forks and remodels them to uncover a helicase loading site. Promotes assembly of the primosome at these replication forks.</text>
</comment>
<dbReference type="GO" id="GO:1990077">
    <property type="term" value="C:primosome complex"/>
    <property type="evidence" value="ECO:0007669"/>
    <property type="project" value="UniProtKB-UniRule"/>
</dbReference>
<comment type="subunit">
    <text evidence="12">Component of the replication restart primosome.</text>
</comment>
<evidence type="ECO:0000256" key="8">
    <source>
        <dbReference type="ARBA" id="ARBA00022840"/>
    </source>
</evidence>
<evidence type="ECO:0000256" key="1">
    <source>
        <dbReference type="ARBA" id="ARBA00022515"/>
    </source>
</evidence>
<protein>
    <recommendedName>
        <fullName evidence="12">Replication restart protein PriA</fullName>
    </recommendedName>
    <alternativeName>
        <fullName evidence="12">ATP-dependent DNA helicase PriA</fullName>
        <ecNumber evidence="12">5.6.2.4</ecNumber>
    </alternativeName>
    <alternativeName>
        <fullName evidence="12">DNA 3'-5' helicase PriA</fullName>
    </alternativeName>
</protein>
<dbReference type="SUPFAM" id="SSF52540">
    <property type="entry name" value="P-loop containing nucleoside triphosphate hydrolases"/>
    <property type="match status" value="2"/>
</dbReference>
<evidence type="ECO:0000259" key="13">
    <source>
        <dbReference type="PROSITE" id="PS51192"/>
    </source>
</evidence>
<dbReference type="GO" id="GO:0008270">
    <property type="term" value="F:zinc ion binding"/>
    <property type="evidence" value="ECO:0007669"/>
    <property type="project" value="UniProtKB-UniRule"/>
</dbReference>
<dbReference type="Pfam" id="PF00270">
    <property type="entry name" value="DEAD"/>
    <property type="match status" value="1"/>
</dbReference>
<reference evidence="14 15" key="1">
    <citation type="journal article" date="2018" name="Microbiome">
        <title>Fine metagenomic profile of the Mediterranean stratified and mixed water columns revealed by assembly and recruitment.</title>
        <authorList>
            <person name="Haro-Moreno J.M."/>
            <person name="Lopez-Perez M."/>
            <person name="De La Torre J.R."/>
            <person name="Picazo A."/>
            <person name="Camacho A."/>
            <person name="Rodriguez-Valera F."/>
        </authorList>
    </citation>
    <scope>NUCLEOTIDE SEQUENCE [LARGE SCALE GENOMIC DNA]</scope>
    <source>
        <strain evidence="14">MED-G82</strain>
    </source>
</reference>
<comment type="cofactor">
    <cofactor evidence="12">
        <name>Zn(2+)</name>
        <dbReference type="ChEBI" id="CHEBI:29105"/>
    </cofactor>
    <text evidence="12">Binds 2 zinc ions per subunit.</text>
</comment>
<feature type="binding site" evidence="12">
    <location>
        <position position="370"/>
    </location>
    <ligand>
        <name>Zn(2+)</name>
        <dbReference type="ChEBI" id="CHEBI:29105"/>
        <label>2</label>
    </ligand>
</feature>
<dbReference type="Pfam" id="PF18319">
    <property type="entry name" value="Zn_ribbon_PriA"/>
    <property type="match status" value="1"/>
</dbReference>
<accession>A0A368BXM9</accession>
<dbReference type="PROSITE" id="PS51192">
    <property type="entry name" value="HELICASE_ATP_BIND_1"/>
    <property type="match status" value="1"/>
</dbReference>
<evidence type="ECO:0000256" key="9">
    <source>
        <dbReference type="ARBA" id="ARBA00023125"/>
    </source>
</evidence>
<feature type="binding site" evidence="12">
    <location>
        <position position="401"/>
    </location>
    <ligand>
        <name>Zn(2+)</name>
        <dbReference type="ChEBI" id="CHEBI:29105"/>
        <label>1</label>
    </ligand>
</feature>
<keyword evidence="7 12" id="KW-0862">Zinc</keyword>
<dbReference type="Pfam" id="PF18074">
    <property type="entry name" value="PriA_C"/>
    <property type="match status" value="1"/>
</dbReference>
<dbReference type="InterPro" id="IPR011545">
    <property type="entry name" value="DEAD/DEAH_box_helicase_dom"/>
</dbReference>
<feature type="domain" description="Helicase ATP-binding" evidence="13">
    <location>
        <begin position="136"/>
        <end position="302"/>
    </location>
</feature>
<dbReference type="PANTHER" id="PTHR30580:SF0">
    <property type="entry name" value="PRIMOSOMAL PROTEIN N"/>
    <property type="match status" value="1"/>
</dbReference>
<proteinExistence type="inferred from homology"/>
<dbReference type="Gene3D" id="3.40.50.300">
    <property type="entry name" value="P-loop containing nucleotide triphosphate hydrolases"/>
    <property type="match status" value="2"/>
</dbReference>
<keyword evidence="6 12" id="KW-0347">Helicase</keyword>
<dbReference type="InterPro" id="IPR014001">
    <property type="entry name" value="Helicase_ATP-bd"/>
</dbReference>
<dbReference type="InterPro" id="IPR027417">
    <property type="entry name" value="P-loop_NTPase"/>
</dbReference>
<feature type="binding site" evidence="12">
    <location>
        <position position="373"/>
    </location>
    <ligand>
        <name>Zn(2+)</name>
        <dbReference type="ChEBI" id="CHEBI:29105"/>
        <label>2</label>
    </ligand>
</feature>
<dbReference type="NCBIfam" id="TIGR00595">
    <property type="entry name" value="priA"/>
    <property type="match status" value="1"/>
</dbReference>
<dbReference type="SMART" id="SM00487">
    <property type="entry name" value="DEXDc"/>
    <property type="match status" value="1"/>
</dbReference>
<dbReference type="GO" id="GO:0016887">
    <property type="term" value="F:ATP hydrolysis activity"/>
    <property type="evidence" value="ECO:0007669"/>
    <property type="project" value="RHEA"/>
</dbReference>
<evidence type="ECO:0000256" key="4">
    <source>
        <dbReference type="ARBA" id="ARBA00022741"/>
    </source>
</evidence>
<dbReference type="GO" id="GO:0043138">
    <property type="term" value="F:3'-5' DNA helicase activity"/>
    <property type="evidence" value="ECO:0007669"/>
    <property type="project" value="UniProtKB-EC"/>
</dbReference>
<dbReference type="EC" id="5.6.2.4" evidence="12"/>
<feature type="binding site" evidence="12">
    <location>
        <position position="391"/>
    </location>
    <ligand>
        <name>Zn(2+)</name>
        <dbReference type="ChEBI" id="CHEBI:29105"/>
        <label>2</label>
    </ligand>
</feature>
<keyword evidence="9 12" id="KW-0238">DNA-binding</keyword>
<evidence type="ECO:0000256" key="2">
    <source>
        <dbReference type="ARBA" id="ARBA00022705"/>
    </source>
</evidence>
<dbReference type="GO" id="GO:0006269">
    <property type="term" value="P:DNA replication, synthesis of primer"/>
    <property type="evidence" value="ECO:0007669"/>
    <property type="project" value="UniProtKB-KW"/>
</dbReference>
<dbReference type="Pfam" id="PF17764">
    <property type="entry name" value="PriA_3primeBD"/>
    <property type="match status" value="1"/>
</dbReference>
<evidence type="ECO:0000256" key="6">
    <source>
        <dbReference type="ARBA" id="ARBA00022806"/>
    </source>
</evidence>
<dbReference type="FunFam" id="3.40.50.300:FF:000489">
    <property type="entry name" value="Primosome assembly protein PriA"/>
    <property type="match status" value="1"/>
</dbReference>
<dbReference type="GO" id="GO:0006310">
    <property type="term" value="P:DNA recombination"/>
    <property type="evidence" value="ECO:0007669"/>
    <property type="project" value="InterPro"/>
</dbReference>
<keyword evidence="3 12" id="KW-0479">Metal-binding</keyword>
<feature type="binding site" evidence="12">
    <location>
        <position position="361"/>
    </location>
    <ligand>
        <name>Zn(2+)</name>
        <dbReference type="ChEBI" id="CHEBI:29105"/>
        <label>1</label>
    </ligand>
</feature>
<keyword evidence="8 12" id="KW-0067">ATP-binding</keyword>
<comment type="caution">
    <text evidence="14">The sequence shown here is derived from an EMBL/GenBank/DDBJ whole genome shotgun (WGS) entry which is preliminary data.</text>
</comment>
<keyword evidence="5 12" id="KW-0378">Hydrolase</keyword>